<dbReference type="CDD" id="cd16936">
    <property type="entry name" value="HATPase_RsbW-like"/>
    <property type="match status" value="1"/>
</dbReference>
<dbReference type="EMBL" id="BSBI01000009">
    <property type="protein sequence ID" value="GLF96990.1"/>
    <property type="molecule type" value="Genomic_DNA"/>
</dbReference>
<dbReference type="PANTHER" id="PTHR35526">
    <property type="entry name" value="ANTI-SIGMA-F FACTOR RSBW-RELATED"/>
    <property type="match status" value="1"/>
</dbReference>
<evidence type="ECO:0000259" key="3">
    <source>
        <dbReference type="Pfam" id="PF13581"/>
    </source>
</evidence>
<gene>
    <name evidence="4" type="ORF">SYYSPA8_21855</name>
</gene>
<evidence type="ECO:0000313" key="4">
    <source>
        <dbReference type="EMBL" id="GLF96990.1"/>
    </source>
</evidence>
<dbReference type="GO" id="GO:0005524">
    <property type="term" value="F:ATP binding"/>
    <property type="evidence" value="ECO:0007669"/>
    <property type="project" value="UniProtKB-KW"/>
</dbReference>
<dbReference type="RefSeq" id="WP_407706058.1">
    <property type="nucleotide sequence ID" value="NZ_BSBI01000009.1"/>
</dbReference>
<evidence type="ECO:0000313" key="5">
    <source>
        <dbReference type="Proteomes" id="UP001291653"/>
    </source>
</evidence>
<dbReference type="InterPro" id="IPR036890">
    <property type="entry name" value="HATPase_C_sf"/>
</dbReference>
<keyword evidence="1" id="KW-0418">Kinase</keyword>
<accession>A0ABQ5P342</accession>
<sequence>MGAGLRRQDQTRRLALSGIEGTVARSRDFTARALADWGWAAAGPERTGDALLLVSELVTNACLHAGGPTELVLRYTPELLRIEVADGSPRPPAPRPRAIALPGGHGLVVLERLALRWGSEPRDGGGKAVWAELTPPDAPRVR</sequence>
<name>A0ABQ5P342_9ACTN</name>
<keyword evidence="1" id="KW-0723">Serine/threonine-protein kinase</keyword>
<keyword evidence="4" id="KW-0067">ATP-binding</keyword>
<dbReference type="SUPFAM" id="SSF55874">
    <property type="entry name" value="ATPase domain of HSP90 chaperone/DNA topoisomerase II/histidine kinase"/>
    <property type="match status" value="1"/>
</dbReference>
<proteinExistence type="predicted"/>
<dbReference type="Proteomes" id="UP001291653">
    <property type="component" value="Unassembled WGS sequence"/>
</dbReference>
<protein>
    <submittedName>
        <fullName evidence="4">ATP-binding protein</fullName>
    </submittedName>
</protein>
<keyword evidence="4" id="KW-0547">Nucleotide-binding</keyword>
<evidence type="ECO:0000256" key="2">
    <source>
        <dbReference type="SAM" id="MobiDB-lite"/>
    </source>
</evidence>
<keyword evidence="1" id="KW-0808">Transferase</keyword>
<comment type="caution">
    <text evidence="4">The sequence shown here is derived from an EMBL/GenBank/DDBJ whole genome shotgun (WGS) entry which is preliminary data.</text>
</comment>
<organism evidence="4 5">
    <name type="scientific">Streptomyces yaizuensis</name>
    <dbReference type="NCBI Taxonomy" id="2989713"/>
    <lineage>
        <taxon>Bacteria</taxon>
        <taxon>Bacillati</taxon>
        <taxon>Actinomycetota</taxon>
        <taxon>Actinomycetes</taxon>
        <taxon>Kitasatosporales</taxon>
        <taxon>Streptomycetaceae</taxon>
        <taxon>Streptomyces</taxon>
    </lineage>
</organism>
<evidence type="ECO:0000256" key="1">
    <source>
        <dbReference type="ARBA" id="ARBA00022527"/>
    </source>
</evidence>
<dbReference type="InterPro" id="IPR050267">
    <property type="entry name" value="Anti-sigma-factor_SerPK"/>
</dbReference>
<dbReference type="InterPro" id="IPR003594">
    <property type="entry name" value="HATPase_dom"/>
</dbReference>
<feature type="domain" description="Histidine kinase/HSP90-like ATPase" evidence="3">
    <location>
        <begin position="23"/>
        <end position="130"/>
    </location>
</feature>
<dbReference type="Pfam" id="PF13581">
    <property type="entry name" value="HATPase_c_2"/>
    <property type="match status" value="1"/>
</dbReference>
<feature type="region of interest" description="Disordered" evidence="2">
    <location>
        <begin position="121"/>
        <end position="142"/>
    </location>
</feature>
<dbReference type="PANTHER" id="PTHR35526:SF3">
    <property type="entry name" value="ANTI-SIGMA-F FACTOR RSBW"/>
    <property type="match status" value="1"/>
</dbReference>
<keyword evidence="5" id="KW-1185">Reference proteome</keyword>
<dbReference type="Gene3D" id="3.30.565.10">
    <property type="entry name" value="Histidine kinase-like ATPase, C-terminal domain"/>
    <property type="match status" value="1"/>
</dbReference>
<reference evidence="4 5" key="1">
    <citation type="submission" date="2022-10" db="EMBL/GenBank/DDBJ databases">
        <title>Draft genome sequence of Streptomyces sp. YSPA8.</title>
        <authorList>
            <person name="Moriuchi R."/>
            <person name="Dohra H."/>
            <person name="Yamamura H."/>
            <person name="Kodani S."/>
        </authorList>
    </citation>
    <scope>NUCLEOTIDE SEQUENCE [LARGE SCALE GENOMIC DNA]</scope>
    <source>
        <strain evidence="4 5">YSPA8</strain>
    </source>
</reference>